<proteinExistence type="predicted"/>
<sequence length="238" mass="26949">MTILIDNASSHTAKLTKNFLDVEGLELLPHPPYSPDLAPCDFWLFPKVKIYLQGKDFNTLQALGTGLYQYFKSIRRRVQKGVLQVGGKILNALVHHSKFNYSRRIKIRRRLVLKDLSTLLINAPRNYHIGFAKIVQPCKARISINYANVVKPTSVEDVHSFHTHGPNPPRIEMIKGITNMKARAKNSEESTRLILASGIETTTDSAISTIVKFDSLKRTIRLQKSGKEDFSISRLLKI</sequence>
<evidence type="ECO:0000313" key="2">
    <source>
        <dbReference type="Proteomes" id="UP001165289"/>
    </source>
</evidence>
<keyword evidence="2" id="KW-1185">Reference proteome</keyword>
<protein>
    <submittedName>
        <fullName evidence="1">Transposase</fullName>
    </submittedName>
</protein>
<dbReference type="EMBL" id="JAKMXF010000332">
    <property type="protein sequence ID" value="KAI6648231.1"/>
    <property type="molecule type" value="Genomic_DNA"/>
</dbReference>
<dbReference type="PANTHER" id="PTHR46060:SF1">
    <property type="entry name" value="MARINER MOS1 TRANSPOSASE-LIKE PROTEIN"/>
    <property type="match status" value="1"/>
</dbReference>
<reference evidence="1 2" key="1">
    <citation type="journal article" date="2023" name="BMC Biol.">
        <title>The compact genome of the sponge Oopsacas minuta (Hexactinellida) is lacking key metazoan core genes.</title>
        <authorList>
            <person name="Santini S."/>
            <person name="Schenkelaars Q."/>
            <person name="Jourda C."/>
            <person name="Duchesne M."/>
            <person name="Belahbib H."/>
            <person name="Rocher C."/>
            <person name="Selva M."/>
            <person name="Riesgo A."/>
            <person name="Vervoort M."/>
            <person name="Leys S.P."/>
            <person name="Kodjabachian L."/>
            <person name="Le Bivic A."/>
            <person name="Borchiellini C."/>
            <person name="Claverie J.M."/>
            <person name="Renard E."/>
        </authorList>
    </citation>
    <scope>NUCLEOTIDE SEQUENCE [LARGE SCALE GENOMIC DNA]</scope>
    <source>
        <strain evidence="1">SPO-2</strain>
    </source>
</reference>
<dbReference type="InterPro" id="IPR052709">
    <property type="entry name" value="Transposase-MT_Hybrid"/>
</dbReference>
<dbReference type="Gene3D" id="3.30.420.10">
    <property type="entry name" value="Ribonuclease H-like superfamily/Ribonuclease H"/>
    <property type="match status" value="1"/>
</dbReference>
<dbReference type="InterPro" id="IPR036397">
    <property type="entry name" value="RNaseH_sf"/>
</dbReference>
<accession>A0AAV7JHM8</accession>
<dbReference type="AlphaFoldDB" id="A0AAV7JHM8"/>
<dbReference type="PANTHER" id="PTHR46060">
    <property type="entry name" value="MARINER MOS1 TRANSPOSASE-LIKE PROTEIN"/>
    <property type="match status" value="1"/>
</dbReference>
<comment type="caution">
    <text evidence="1">The sequence shown here is derived from an EMBL/GenBank/DDBJ whole genome shotgun (WGS) entry which is preliminary data.</text>
</comment>
<evidence type="ECO:0000313" key="1">
    <source>
        <dbReference type="EMBL" id="KAI6648231.1"/>
    </source>
</evidence>
<dbReference type="GO" id="GO:0003676">
    <property type="term" value="F:nucleic acid binding"/>
    <property type="evidence" value="ECO:0007669"/>
    <property type="project" value="InterPro"/>
</dbReference>
<gene>
    <name evidence="1" type="ORF">LOD99_12040</name>
</gene>
<name>A0AAV7JHM8_9METZ</name>
<dbReference type="Proteomes" id="UP001165289">
    <property type="component" value="Unassembled WGS sequence"/>
</dbReference>
<organism evidence="1 2">
    <name type="scientific">Oopsacas minuta</name>
    <dbReference type="NCBI Taxonomy" id="111878"/>
    <lineage>
        <taxon>Eukaryota</taxon>
        <taxon>Metazoa</taxon>
        <taxon>Porifera</taxon>
        <taxon>Hexactinellida</taxon>
        <taxon>Hexasterophora</taxon>
        <taxon>Lyssacinosida</taxon>
        <taxon>Leucopsacidae</taxon>
        <taxon>Oopsacas</taxon>
    </lineage>
</organism>